<gene>
    <name evidence="16" type="ORF">LCGC14_1036490</name>
</gene>
<protein>
    <recommendedName>
        <fullName evidence="15">Glutamine amidotransferase type-2 domain-containing protein</fullName>
    </recommendedName>
</protein>
<evidence type="ECO:0000256" key="5">
    <source>
        <dbReference type="ARBA" id="ARBA00022630"/>
    </source>
</evidence>
<dbReference type="GO" id="GO:0051538">
    <property type="term" value="F:3 iron, 4 sulfur cluster binding"/>
    <property type="evidence" value="ECO:0007669"/>
    <property type="project" value="UniProtKB-KW"/>
</dbReference>
<evidence type="ECO:0000313" key="16">
    <source>
        <dbReference type="EMBL" id="KKN10438.1"/>
    </source>
</evidence>
<dbReference type="InterPro" id="IPR050711">
    <property type="entry name" value="ET-N_metabolism_enzyme"/>
</dbReference>
<name>A0A0F9QZ48_9ZZZZ</name>
<evidence type="ECO:0000256" key="8">
    <source>
        <dbReference type="ARBA" id="ARBA00022962"/>
    </source>
</evidence>
<keyword evidence="13" id="KW-0003">3Fe-4S</keyword>
<dbReference type="PROSITE" id="PS51278">
    <property type="entry name" value="GATASE_TYPE_2"/>
    <property type="match status" value="1"/>
</dbReference>
<evidence type="ECO:0000256" key="7">
    <source>
        <dbReference type="ARBA" id="ARBA00022723"/>
    </source>
</evidence>
<dbReference type="GO" id="GO:0046872">
    <property type="term" value="F:metal ion binding"/>
    <property type="evidence" value="ECO:0007669"/>
    <property type="project" value="UniProtKB-KW"/>
</dbReference>
<keyword evidence="4" id="KW-0028">Amino-acid biosynthesis</keyword>
<dbReference type="PANTHER" id="PTHR11938">
    <property type="entry name" value="FAD NADPH DEHYDROGENASE/OXIDOREDUCTASE"/>
    <property type="match status" value="1"/>
</dbReference>
<dbReference type="SUPFAM" id="SSF56235">
    <property type="entry name" value="N-terminal nucleophile aminohydrolases (Ntn hydrolases)"/>
    <property type="match status" value="1"/>
</dbReference>
<comment type="caution">
    <text evidence="16">The sequence shown here is derived from an EMBL/GenBank/DDBJ whole genome shotgun (WGS) entry which is preliminary data.</text>
</comment>
<evidence type="ECO:0000259" key="15">
    <source>
        <dbReference type="PROSITE" id="PS51278"/>
    </source>
</evidence>
<comment type="cofactor">
    <cofactor evidence="1">
        <name>FMN</name>
        <dbReference type="ChEBI" id="CHEBI:58210"/>
    </cofactor>
</comment>
<evidence type="ECO:0000256" key="2">
    <source>
        <dbReference type="ARBA" id="ARBA00001927"/>
    </source>
</evidence>
<dbReference type="GO" id="GO:0015930">
    <property type="term" value="F:glutamate synthase activity"/>
    <property type="evidence" value="ECO:0007669"/>
    <property type="project" value="TreeGrafter"/>
</dbReference>
<keyword evidence="8" id="KW-0315">Glutamine amidotransferase</keyword>
<feature type="domain" description="Glutamine amidotransferase type-2" evidence="15">
    <location>
        <begin position="22"/>
        <end position="324"/>
    </location>
</feature>
<dbReference type="AlphaFoldDB" id="A0A0F9QZ48"/>
<dbReference type="InterPro" id="IPR017932">
    <property type="entry name" value="GATase_2_dom"/>
</dbReference>
<organism evidence="16">
    <name type="scientific">marine sediment metagenome</name>
    <dbReference type="NCBI Taxonomy" id="412755"/>
    <lineage>
        <taxon>unclassified sequences</taxon>
        <taxon>metagenomes</taxon>
        <taxon>ecological metagenomes</taxon>
    </lineage>
</organism>
<dbReference type="Pfam" id="PF00310">
    <property type="entry name" value="GATase_2"/>
    <property type="match status" value="1"/>
</dbReference>
<accession>A0A0F9QZ48</accession>
<keyword evidence="10" id="KW-0408">Iron</keyword>
<evidence type="ECO:0000256" key="3">
    <source>
        <dbReference type="ARBA" id="ARBA00009716"/>
    </source>
</evidence>
<dbReference type="InterPro" id="IPR029055">
    <property type="entry name" value="Ntn_hydrolases_N"/>
</dbReference>
<dbReference type="GO" id="GO:0006537">
    <property type="term" value="P:glutamate biosynthetic process"/>
    <property type="evidence" value="ECO:0007669"/>
    <property type="project" value="UniProtKB-KW"/>
</dbReference>
<evidence type="ECO:0000256" key="11">
    <source>
        <dbReference type="ARBA" id="ARBA00023014"/>
    </source>
</evidence>
<evidence type="ECO:0000256" key="13">
    <source>
        <dbReference type="ARBA" id="ARBA00023291"/>
    </source>
</evidence>
<dbReference type="Gene3D" id="3.60.20.10">
    <property type="entry name" value="Glutamine Phosphoribosylpyrophosphate, subunit 1, domain 1"/>
    <property type="match status" value="1"/>
</dbReference>
<keyword evidence="12" id="KW-0314">Glutamate biosynthesis</keyword>
<evidence type="ECO:0000256" key="14">
    <source>
        <dbReference type="ARBA" id="ARBA00029440"/>
    </source>
</evidence>
<keyword evidence="7" id="KW-0479">Metal-binding</keyword>
<keyword evidence="5" id="KW-0285">Flavoprotein</keyword>
<evidence type="ECO:0000256" key="6">
    <source>
        <dbReference type="ARBA" id="ARBA00022643"/>
    </source>
</evidence>
<dbReference type="PANTHER" id="PTHR11938:SF133">
    <property type="entry name" value="GLUTAMATE SYNTHASE (NADH)"/>
    <property type="match status" value="1"/>
</dbReference>
<comment type="cofactor">
    <cofactor evidence="2">
        <name>[3Fe-4S] cluster</name>
        <dbReference type="ChEBI" id="CHEBI:21137"/>
    </cofactor>
</comment>
<comment type="pathway">
    <text evidence="14">Amino-acid biosynthesis.</text>
</comment>
<keyword evidence="9" id="KW-0560">Oxidoreductase</keyword>
<dbReference type="EMBL" id="LAZR01004243">
    <property type="protein sequence ID" value="KKN10438.1"/>
    <property type="molecule type" value="Genomic_DNA"/>
</dbReference>
<dbReference type="CDD" id="cd00713">
    <property type="entry name" value="GltS"/>
    <property type="match status" value="1"/>
</dbReference>
<evidence type="ECO:0000256" key="10">
    <source>
        <dbReference type="ARBA" id="ARBA00023004"/>
    </source>
</evidence>
<evidence type="ECO:0000256" key="12">
    <source>
        <dbReference type="ARBA" id="ARBA00023164"/>
    </source>
</evidence>
<evidence type="ECO:0000256" key="1">
    <source>
        <dbReference type="ARBA" id="ARBA00001917"/>
    </source>
</evidence>
<dbReference type="GO" id="GO:0019676">
    <property type="term" value="P:ammonia assimilation cycle"/>
    <property type="evidence" value="ECO:0007669"/>
    <property type="project" value="TreeGrafter"/>
</dbReference>
<reference evidence="16" key="1">
    <citation type="journal article" date="2015" name="Nature">
        <title>Complex archaea that bridge the gap between prokaryotes and eukaryotes.</title>
        <authorList>
            <person name="Spang A."/>
            <person name="Saw J.H."/>
            <person name="Jorgensen S.L."/>
            <person name="Zaremba-Niedzwiedzka K."/>
            <person name="Martijn J."/>
            <person name="Lind A.E."/>
            <person name="van Eijk R."/>
            <person name="Schleper C."/>
            <person name="Guy L."/>
            <person name="Ettema T.J."/>
        </authorList>
    </citation>
    <scope>NUCLEOTIDE SEQUENCE</scope>
</reference>
<evidence type="ECO:0000256" key="9">
    <source>
        <dbReference type="ARBA" id="ARBA00023002"/>
    </source>
</evidence>
<keyword evidence="6" id="KW-0288">FMN</keyword>
<feature type="non-terminal residue" evidence="16">
    <location>
        <position position="324"/>
    </location>
</feature>
<proteinExistence type="inferred from homology"/>
<comment type="similarity">
    <text evidence="3">Belongs to the glutamate synthase family.</text>
</comment>
<sequence length="324" mass="35982">MGQPGMPPAQGLYDPRHEHESCGVGFIVHFKGHKSHQLVKDGITALEHLAHRGATGSEVNTGDGAGILIQIPHEFFTPECATLGIRLSDPGHYGVGLFFASRDERARAQAMALFATIVEDEGQQLLGWRKVPTNNAAVGATAKAVEPAMYHVFIGRGETVADDDAFERKLYVIRKRFEKAIHGSGINDVEAFYFPSLSCRTLVYKGMLMAVQLRQYFPDLSDPRLISALCMFHSRFSTNTFPSWRLAHPYRMISHNGEINTLRGNINWMRAREELLASPLFDDIQKILPIIDEEGSDTACFDNTLELLVLGGHSLPHAIMMLIP</sequence>
<evidence type="ECO:0000256" key="4">
    <source>
        <dbReference type="ARBA" id="ARBA00022605"/>
    </source>
</evidence>
<keyword evidence="11" id="KW-0411">Iron-sulfur</keyword>